<feature type="domain" description="D-isomer specific 2-hydroxyacid dehydrogenase NAD-binding" evidence="6">
    <location>
        <begin position="111"/>
        <end position="288"/>
    </location>
</feature>
<dbReference type="Pfam" id="PF00389">
    <property type="entry name" value="2-Hacid_dh"/>
    <property type="match status" value="1"/>
</dbReference>
<accession>A0A1F6DI43</accession>
<dbReference type="Pfam" id="PF02826">
    <property type="entry name" value="2-Hacid_dh_C"/>
    <property type="match status" value="1"/>
</dbReference>
<evidence type="ECO:0000256" key="4">
    <source>
        <dbReference type="RuleBase" id="RU003719"/>
    </source>
</evidence>
<sequence>MKKIFVTRAISEAGIAKLRNAGHDVIVSQKNGVLTREELIDALRAEPYDAVLSLLTDHIDAEVFDAVPSAKIVANYAVGFDNIDIGAAKERGVTITNTPGVLTQAVAEHAFALLFAIARRIPESDRFTRAGKYVGWEPELLIGTELKGKTLGLLGAGRIGGEVARIALAFGMKVLYYDIAQSAPIDELGAQYAATVDEVLRAADFVSIHVPLLPTTQHLMNAERLALMKKTAYLINTSRGPVIDEEALVAALRNGTIKGAALDVFEHEPLLTEGLTELENVVLTPHTASATQEARDAMSLLAAENIIAFLNGETPPNKL</sequence>
<dbReference type="FunFam" id="3.40.50.720:FF:000203">
    <property type="entry name" value="D-3-phosphoglycerate dehydrogenase (SerA)"/>
    <property type="match status" value="1"/>
</dbReference>
<dbReference type="InterPro" id="IPR029753">
    <property type="entry name" value="D-isomer_DH_CS"/>
</dbReference>
<dbReference type="SUPFAM" id="SSF51735">
    <property type="entry name" value="NAD(P)-binding Rossmann-fold domains"/>
    <property type="match status" value="1"/>
</dbReference>
<feature type="domain" description="D-isomer specific 2-hydroxyacid dehydrogenase catalytic" evidence="5">
    <location>
        <begin position="4"/>
        <end position="318"/>
    </location>
</feature>
<reference evidence="7 8" key="1">
    <citation type="journal article" date="2016" name="Nat. Commun.">
        <title>Thousands of microbial genomes shed light on interconnected biogeochemical processes in an aquifer system.</title>
        <authorList>
            <person name="Anantharaman K."/>
            <person name="Brown C.T."/>
            <person name="Hug L.A."/>
            <person name="Sharon I."/>
            <person name="Castelle C.J."/>
            <person name="Probst A.J."/>
            <person name="Thomas B.C."/>
            <person name="Singh A."/>
            <person name="Wilkins M.J."/>
            <person name="Karaoz U."/>
            <person name="Brodie E.L."/>
            <person name="Williams K.H."/>
            <person name="Hubbard S.S."/>
            <person name="Banfield J.F."/>
        </authorList>
    </citation>
    <scope>NUCLEOTIDE SEQUENCE [LARGE SCALE GENOMIC DNA]</scope>
</reference>
<gene>
    <name evidence="7" type="ORF">A3C87_02945</name>
</gene>
<evidence type="ECO:0000256" key="2">
    <source>
        <dbReference type="ARBA" id="ARBA00023002"/>
    </source>
</evidence>
<evidence type="ECO:0008006" key="9">
    <source>
        <dbReference type="Google" id="ProtNLM"/>
    </source>
</evidence>
<dbReference type="EMBL" id="MFLE01000025">
    <property type="protein sequence ID" value="OGG61083.1"/>
    <property type="molecule type" value="Genomic_DNA"/>
</dbReference>
<dbReference type="InterPro" id="IPR006139">
    <property type="entry name" value="D-isomer_2_OHA_DH_cat_dom"/>
</dbReference>
<organism evidence="7 8">
    <name type="scientific">Candidatus Kaiserbacteria bacterium RIFCSPHIGHO2_02_FULL_49_34</name>
    <dbReference type="NCBI Taxonomy" id="1798491"/>
    <lineage>
        <taxon>Bacteria</taxon>
        <taxon>Candidatus Kaiseribacteriota</taxon>
    </lineage>
</organism>
<dbReference type="Proteomes" id="UP000176511">
    <property type="component" value="Unassembled WGS sequence"/>
</dbReference>
<dbReference type="PANTHER" id="PTHR42789">
    <property type="entry name" value="D-ISOMER SPECIFIC 2-HYDROXYACID DEHYDROGENASE FAMILY PROTEIN (AFU_ORTHOLOGUE AFUA_6G10090)"/>
    <property type="match status" value="1"/>
</dbReference>
<comment type="caution">
    <text evidence="7">The sequence shown here is derived from an EMBL/GenBank/DDBJ whole genome shotgun (WGS) entry which is preliminary data.</text>
</comment>
<comment type="similarity">
    <text evidence="1 4">Belongs to the D-isomer specific 2-hydroxyacid dehydrogenase family.</text>
</comment>
<dbReference type="InterPro" id="IPR006140">
    <property type="entry name" value="D-isomer_DH_NAD-bd"/>
</dbReference>
<dbReference type="InterPro" id="IPR036291">
    <property type="entry name" value="NAD(P)-bd_dom_sf"/>
</dbReference>
<dbReference type="GO" id="GO:0051287">
    <property type="term" value="F:NAD binding"/>
    <property type="evidence" value="ECO:0007669"/>
    <property type="project" value="InterPro"/>
</dbReference>
<keyword evidence="3" id="KW-0520">NAD</keyword>
<evidence type="ECO:0000259" key="6">
    <source>
        <dbReference type="Pfam" id="PF02826"/>
    </source>
</evidence>
<dbReference type="AlphaFoldDB" id="A0A1F6DI43"/>
<evidence type="ECO:0000313" key="8">
    <source>
        <dbReference type="Proteomes" id="UP000176511"/>
    </source>
</evidence>
<keyword evidence="2 4" id="KW-0560">Oxidoreductase</keyword>
<dbReference type="PROSITE" id="PS00671">
    <property type="entry name" value="D_2_HYDROXYACID_DH_3"/>
    <property type="match status" value="1"/>
</dbReference>
<dbReference type="STRING" id="1798491.A3C87_02945"/>
<dbReference type="CDD" id="cd05301">
    <property type="entry name" value="GDH"/>
    <property type="match status" value="1"/>
</dbReference>
<evidence type="ECO:0000313" key="7">
    <source>
        <dbReference type="EMBL" id="OGG61083.1"/>
    </source>
</evidence>
<dbReference type="PROSITE" id="PS00670">
    <property type="entry name" value="D_2_HYDROXYACID_DH_2"/>
    <property type="match status" value="1"/>
</dbReference>
<dbReference type="GO" id="GO:0016616">
    <property type="term" value="F:oxidoreductase activity, acting on the CH-OH group of donors, NAD or NADP as acceptor"/>
    <property type="evidence" value="ECO:0007669"/>
    <property type="project" value="InterPro"/>
</dbReference>
<dbReference type="SUPFAM" id="SSF52283">
    <property type="entry name" value="Formate/glycerate dehydrogenase catalytic domain-like"/>
    <property type="match status" value="1"/>
</dbReference>
<dbReference type="PANTHER" id="PTHR42789:SF1">
    <property type="entry name" value="D-ISOMER SPECIFIC 2-HYDROXYACID DEHYDROGENASE FAMILY PROTEIN (AFU_ORTHOLOGUE AFUA_6G10090)"/>
    <property type="match status" value="1"/>
</dbReference>
<proteinExistence type="inferred from homology"/>
<evidence type="ECO:0000256" key="3">
    <source>
        <dbReference type="ARBA" id="ARBA00023027"/>
    </source>
</evidence>
<evidence type="ECO:0000256" key="1">
    <source>
        <dbReference type="ARBA" id="ARBA00005854"/>
    </source>
</evidence>
<evidence type="ECO:0000259" key="5">
    <source>
        <dbReference type="Pfam" id="PF00389"/>
    </source>
</evidence>
<name>A0A1F6DI43_9BACT</name>
<dbReference type="InterPro" id="IPR050857">
    <property type="entry name" value="D-2-hydroxyacid_DH"/>
</dbReference>
<dbReference type="Gene3D" id="3.40.50.720">
    <property type="entry name" value="NAD(P)-binding Rossmann-like Domain"/>
    <property type="match status" value="2"/>
</dbReference>
<protein>
    <recommendedName>
        <fullName evidence="9">D-glycerate dehydrogenase</fullName>
    </recommendedName>
</protein>